<evidence type="ECO:0000313" key="2">
    <source>
        <dbReference type="EMBL" id="GFP36140.1"/>
    </source>
</evidence>
<dbReference type="InterPro" id="IPR036876">
    <property type="entry name" value="UVR_dom_sf"/>
</dbReference>
<protein>
    <recommendedName>
        <fullName evidence="1">UVR domain-containing protein</fullName>
    </recommendedName>
</protein>
<dbReference type="PROSITE" id="PS50151">
    <property type="entry name" value="UVR"/>
    <property type="match status" value="1"/>
</dbReference>
<gene>
    <name evidence="2" type="ORF">HKBW3S43_01927</name>
</gene>
<dbReference type="Proteomes" id="UP000576480">
    <property type="component" value="Unassembled WGS sequence"/>
</dbReference>
<dbReference type="AlphaFoldDB" id="A0A6V8PVH9"/>
<organism evidence="2 3">
    <name type="scientific">Candidatus Hakubella thermalkaliphila</name>
    <dbReference type="NCBI Taxonomy" id="2754717"/>
    <lineage>
        <taxon>Bacteria</taxon>
        <taxon>Bacillati</taxon>
        <taxon>Actinomycetota</taxon>
        <taxon>Actinomycetota incertae sedis</taxon>
        <taxon>Candidatus Hakubellales</taxon>
        <taxon>Candidatus Hakubellaceae</taxon>
        <taxon>Candidatus Hakubella</taxon>
    </lineage>
</organism>
<evidence type="ECO:0000259" key="1">
    <source>
        <dbReference type="PROSITE" id="PS50151"/>
    </source>
</evidence>
<dbReference type="Pfam" id="PF02151">
    <property type="entry name" value="UVR"/>
    <property type="match status" value="1"/>
</dbReference>
<dbReference type="EMBL" id="BLSB01000432">
    <property type="protein sequence ID" value="GFP36140.1"/>
    <property type="molecule type" value="Genomic_DNA"/>
</dbReference>
<dbReference type="InterPro" id="IPR001943">
    <property type="entry name" value="UVR_dom"/>
</dbReference>
<comment type="caution">
    <text evidence="2">The sequence shown here is derived from an EMBL/GenBank/DDBJ whole genome shotgun (WGS) entry which is preliminary data.</text>
</comment>
<evidence type="ECO:0000313" key="3">
    <source>
        <dbReference type="Proteomes" id="UP000576480"/>
    </source>
</evidence>
<feature type="domain" description="UVR" evidence="1">
    <location>
        <begin position="1"/>
        <end position="31"/>
    </location>
</feature>
<reference evidence="2 3" key="1">
    <citation type="journal article" date="2020" name="Front. Microbiol.">
        <title>Single-cell genomics of novel Actinobacteria with the Wood-Ljungdahl pathway discovered in a serpentinizing system.</title>
        <authorList>
            <person name="Merino N."/>
            <person name="Kawai M."/>
            <person name="Boyd E.S."/>
            <person name="Colman D.R."/>
            <person name="McGlynn S.E."/>
            <person name="Nealson K.H."/>
            <person name="Kurokawa K."/>
            <person name="Hongoh Y."/>
        </authorList>
    </citation>
    <scope>NUCLEOTIDE SEQUENCE [LARGE SCALE GENOMIC DNA]</scope>
    <source>
        <strain evidence="2 3">S43</strain>
    </source>
</reference>
<dbReference type="SUPFAM" id="SSF46600">
    <property type="entry name" value="C-terminal UvrC-binding domain of UvrB"/>
    <property type="match status" value="1"/>
</dbReference>
<proteinExistence type="predicted"/>
<feature type="non-terminal residue" evidence="2">
    <location>
        <position position="1"/>
    </location>
</feature>
<accession>A0A6V8PVH9</accession>
<dbReference type="Gene3D" id="4.10.860.10">
    <property type="entry name" value="UVR domain"/>
    <property type="match status" value="1"/>
</dbReference>
<sequence>ALEEEMRIAAEELRFEYAARIRDEIREIKEQFGTGARR</sequence>
<name>A0A6V8PVH9_9ACTN</name>